<reference evidence="1 2" key="1">
    <citation type="submission" date="2019-12" db="EMBL/GenBank/DDBJ databases">
        <authorList>
            <person name="Floudas D."/>
            <person name="Bentzer J."/>
            <person name="Ahren D."/>
            <person name="Johansson T."/>
            <person name="Persson P."/>
            <person name="Tunlid A."/>
        </authorList>
    </citation>
    <scope>NUCLEOTIDE SEQUENCE [LARGE SCALE GENOMIC DNA]</scope>
    <source>
        <strain evidence="1 2">CBS 102.39</strain>
    </source>
</reference>
<comment type="caution">
    <text evidence="1">The sequence shown here is derived from an EMBL/GenBank/DDBJ whole genome shotgun (WGS) entry which is preliminary data.</text>
</comment>
<keyword evidence="2" id="KW-1185">Reference proteome</keyword>
<proteinExistence type="predicted"/>
<gene>
    <name evidence="1" type="ORF">D9613_009552</name>
</gene>
<name>A0A8H4R4Y4_9AGAR</name>
<dbReference type="Gene3D" id="3.80.10.10">
    <property type="entry name" value="Ribonuclease Inhibitor"/>
    <property type="match status" value="1"/>
</dbReference>
<dbReference type="EMBL" id="JAACJL010000002">
    <property type="protein sequence ID" value="KAF4622404.1"/>
    <property type="molecule type" value="Genomic_DNA"/>
</dbReference>
<dbReference type="AlphaFoldDB" id="A0A8H4R4Y4"/>
<protein>
    <submittedName>
        <fullName evidence="1">Uncharacterized protein</fullName>
    </submittedName>
</protein>
<accession>A0A8H4R4Y4</accession>
<dbReference type="InterPro" id="IPR032675">
    <property type="entry name" value="LRR_dom_sf"/>
</dbReference>
<organism evidence="1 2">
    <name type="scientific">Agrocybe pediades</name>
    <dbReference type="NCBI Taxonomy" id="84607"/>
    <lineage>
        <taxon>Eukaryota</taxon>
        <taxon>Fungi</taxon>
        <taxon>Dikarya</taxon>
        <taxon>Basidiomycota</taxon>
        <taxon>Agaricomycotina</taxon>
        <taxon>Agaricomycetes</taxon>
        <taxon>Agaricomycetidae</taxon>
        <taxon>Agaricales</taxon>
        <taxon>Agaricineae</taxon>
        <taxon>Strophariaceae</taxon>
        <taxon>Agrocybe</taxon>
    </lineage>
</organism>
<dbReference type="Proteomes" id="UP000521872">
    <property type="component" value="Unassembled WGS sequence"/>
</dbReference>
<sequence length="658" mass="74724">MSKTTTLNDLPTELIFQILQDETISQTDMYAVGLLSRRLNTIAMPVFLEAKGVSNLEDAVNLCFDEHSIPTSINFQSGPFSSRKSMPDPDFGPEAGIMAAFWITTIRELRCTFPQSFTDQRTLIYHLGRLQLFLGRLQRIDKVVFCFSGQDKNHHYSSNPWAAVSVPFADEFGAIIEVLATRGCEELILYNKSHFLEARYWDLGVDDEELLTPARSSSTADDPQKGPPRKGFFRKTKIKMRHVLTQLSGNQILEPLPDRSPLLLYPQYERFAGENSNLGKLRHIYIQTPFALLPRCLPSIRNMIHSSIATLRSLTLSYITFDQHLFDSCLSALALDVSNRITSLTITNCRGLSAKGFLQFIACFQRNLESLEVDRQLSYFDSSLPPQLPQFNEMRSVKAPLDWVIAFLEPQAEKSHHPLPKLCSLTIQCRTTTTTYFIYEHFGPLISAVLQPLHVRQQSSPSRPLDVTLDLKLNPNHPWQMEEDRVVLNAELGMHTPGHITYSAKLEQAASHHSLSSEVHANTALACALPQSNPPSRSPSCWDLITKLELSPTYPPVNSTKASLLARWVNTFFPCAKEVTLPIPYIPRLMPMKEYKQRQWELGRDASVFLGEELSILEQERHQESPKLAWKKFTVGPWSFELHEAQPKTFDPQVIARR</sequence>
<evidence type="ECO:0000313" key="2">
    <source>
        <dbReference type="Proteomes" id="UP000521872"/>
    </source>
</evidence>
<evidence type="ECO:0000313" key="1">
    <source>
        <dbReference type="EMBL" id="KAF4622404.1"/>
    </source>
</evidence>